<gene>
    <name evidence="1" type="ORF">TNCT_435021</name>
</gene>
<reference evidence="1" key="1">
    <citation type="submission" date="2020-07" db="EMBL/GenBank/DDBJ databases">
        <title>Multicomponent nature underlies the extraordinary mechanical properties of spider dragline silk.</title>
        <authorList>
            <person name="Kono N."/>
            <person name="Nakamura H."/>
            <person name="Mori M."/>
            <person name="Yoshida Y."/>
            <person name="Ohtoshi R."/>
            <person name="Malay A.D."/>
            <person name="Moran D.A.P."/>
            <person name="Tomita M."/>
            <person name="Numata K."/>
            <person name="Arakawa K."/>
        </authorList>
    </citation>
    <scope>NUCLEOTIDE SEQUENCE</scope>
</reference>
<dbReference type="EMBL" id="BMAO01011563">
    <property type="protein sequence ID" value="GFQ74653.1"/>
    <property type="molecule type" value="Genomic_DNA"/>
</dbReference>
<proteinExistence type="predicted"/>
<dbReference type="Proteomes" id="UP000887116">
    <property type="component" value="Unassembled WGS sequence"/>
</dbReference>
<keyword evidence="2" id="KW-1185">Reference proteome</keyword>
<dbReference type="AlphaFoldDB" id="A0A8X6G5E6"/>
<protein>
    <submittedName>
        <fullName evidence="1">Uncharacterized protein</fullName>
    </submittedName>
</protein>
<organism evidence="1 2">
    <name type="scientific">Trichonephila clavata</name>
    <name type="common">Joro spider</name>
    <name type="synonym">Nephila clavata</name>
    <dbReference type="NCBI Taxonomy" id="2740835"/>
    <lineage>
        <taxon>Eukaryota</taxon>
        <taxon>Metazoa</taxon>
        <taxon>Ecdysozoa</taxon>
        <taxon>Arthropoda</taxon>
        <taxon>Chelicerata</taxon>
        <taxon>Arachnida</taxon>
        <taxon>Araneae</taxon>
        <taxon>Araneomorphae</taxon>
        <taxon>Entelegynae</taxon>
        <taxon>Araneoidea</taxon>
        <taxon>Nephilidae</taxon>
        <taxon>Trichonephila</taxon>
    </lineage>
</organism>
<name>A0A8X6G5E6_TRICU</name>
<evidence type="ECO:0000313" key="1">
    <source>
        <dbReference type="EMBL" id="GFQ74653.1"/>
    </source>
</evidence>
<accession>A0A8X6G5E6</accession>
<evidence type="ECO:0000313" key="2">
    <source>
        <dbReference type="Proteomes" id="UP000887116"/>
    </source>
</evidence>
<sequence length="95" mass="10775">MSALKKFHEITPVDVITIQVIHIALNGYLNIRDAEKVGGMNIFSDSTAALQAVQKGESVLVLNMHNVLHKILRLNKKLIMQQLMLELSKMRQLMH</sequence>
<comment type="caution">
    <text evidence="1">The sequence shown here is derived from an EMBL/GenBank/DDBJ whole genome shotgun (WGS) entry which is preliminary data.</text>
</comment>